<dbReference type="AlphaFoldDB" id="A0AAV0KDE6"/>
<evidence type="ECO:0000256" key="1">
    <source>
        <dbReference type="SAM" id="SignalP"/>
    </source>
</evidence>
<keyword evidence="1" id="KW-0732">Signal</keyword>
<dbReference type="EMBL" id="CAMGYJ010000005">
    <property type="protein sequence ID" value="CAI0419890.1"/>
    <property type="molecule type" value="Genomic_DNA"/>
</dbReference>
<evidence type="ECO:0000313" key="2">
    <source>
        <dbReference type="EMBL" id="CAI0419890.1"/>
    </source>
</evidence>
<reference evidence="2" key="1">
    <citation type="submission" date="2022-08" db="EMBL/GenBank/DDBJ databases">
        <authorList>
            <person name="Gutierrez-Valencia J."/>
        </authorList>
    </citation>
    <scope>NUCLEOTIDE SEQUENCE</scope>
</reference>
<feature type="chain" id="PRO_5043695678" description="Secreted protein" evidence="1">
    <location>
        <begin position="22"/>
        <end position="76"/>
    </location>
</feature>
<sequence>MSKNFSHLLILSSLFPIRTLSYTNGNPAQECFPLSGPNIGCVHKTSNSTGKYFSIMVLANSFTESTSTKRVLRFNL</sequence>
<accession>A0AAV0KDE6</accession>
<protein>
    <recommendedName>
        <fullName evidence="4">Secreted protein</fullName>
    </recommendedName>
</protein>
<organism evidence="2 3">
    <name type="scientific">Linum tenue</name>
    <dbReference type="NCBI Taxonomy" id="586396"/>
    <lineage>
        <taxon>Eukaryota</taxon>
        <taxon>Viridiplantae</taxon>
        <taxon>Streptophyta</taxon>
        <taxon>Embryophyta</taxon>
        <taxon>Tracheophyta</taxon>
        <taxon>Spermatophyta</taxon>
        <taxon>Magnoliopsida</taxon>
        <taxon>eudicotyledons</taxon>
        <taxon>Gunneridae</taxon>
        <taxon>Pentapetalae</taxon>
        <taxon>rosids</taxon>
        <taxon>fabids</taxon>
        <taxon>Malpighiales</taxon>
        <taxon>Linaceae</taxon>
        <taxon>Linum</taxon>
    </lineage>
</organism>
<proteinExistence type="predicted"/>
<keyword evidence="3" id="KW-1185">Reference proteome</keyword>
<evidence type="ECO:0008006" key="4">
    <source>
        <dbReference type="Google" id="ProtNLM"/>
    </source>
</evidence>
<gene>
    <name evidence="2" type="ORF">LITE_LOCUS18168</name>
</gene>
<comment type="caution">
    <text evidence="2">The sequence shown here is derived from an EMBL/GenBank/DDBJ whole genome shotgun (WGS) entry which is preliminary data.</text>
</comment>
<dbReference type="Proteomes" id="UP001154282">
    <property type="component" value="Unassembled WGS sequence"/>
</dbReference>
<name>A0AAV0KDE6_9ROSI</name>
<feature type="signal peptide" evidence="1">
    <location>
        <begin position="1"/>
        <end position="21"/>
    </location>
</feature>
<evidence type="ECO:0000313" key="3">
    <source>
        <dbReference type="Proteomes" id="UP001154282"/>
    </source>
</evidence>